<dbReference type="PRINTS" id="PR00834">
    <property type="entry name" value="PROTEASES2C"/>
</dbReference>
<reference evidence="11" key="1">
    <citation type="submission" date="2021-01" db="EMBL/GenBank/DDBJ databases">
        <title>Fulvivirga kasyanovii gen. nov., sp nov., a novel member of the phylum Bacteroidetes isolated from seawater in a mussel farm.</title>
        <authorList>
            <person name="Zhao L.-H."/>
            <person name="Wang Z.-J."/>
        </authorList>
    </citation>
    <scope>NUCLEOTIDE SEQUENCE</scope>
    <source>
        <strain evidence="11">2943</strain>
    </source>
</reference>
<organism evidence="11 12">
    <name type="scientific">Fulvivirga sediminis</name>
    <dbReference type="NCBI Taxonomy" id="2803949"/>
    <lineage>
        <taxon>Bacteria</taxon>
        <taxon>Pseudomonadati</taxon>
        <taxon>Bacteroidota</taxon>
        <taxon>Cytophagia</taxon>
        <taxon>Cytophagales</taxon>
        <taxon>Fulvivirgaceae</taxon>
        <taxon>Fulvivirga</taxon>
    </lineage>
</organism>
<dbReference type="Gene3D" id="2.30.42.10">
    <property type="match status" value="2"/>
</dbReference>
<dbReference type="AlphaFoldDB" id="A0A937F653"/>
<feature type="signal peptide" evidence="9">
    <location>
        <begin position="1"/>
        <end position="24"/>
    </location>
</feature>
<comment type="caution">
    <text evidence="11">The sequence shown here is derived from an EMBL/GenBank/DDBJ whole genome shotgun (WGS) entry which is preliminary data.</text>
</comment>
<keyword evidence="6" id="KW-0720">Serine protease</keyword>
<dbReference type="GO" id="GO:0042597">
    <property type="term" value="C:periplasmic space"/>
    <property type="evidence" value="ECO:0007669"/>
    <property type="project" value="TreeGrafter"/>
</dbReference>
<feature type="active site" description="Charge relay system" evidence="7">
    <location>
        <position position="163"/>
    </location>
</feature>
<protein>
    <submittedName>
        <fullName evidence="11">Do family serine endopeptidase</fullName>
    </submittedName>
</protein>
<dbReference type="Pfam" id="PF13180">
    <property type="entry name" value="PDZ_2"/>
    <property type="match status" value="1"/>
</dbReference>
<evidence type="ECO:0000313" key="11">
    <source>
        <dbReference type="EMBL" id="MBL3654723.1"/>
    </source>
</evidence>
<dbReference type="RefSeq" id="WP_202241800.1">
    <property type="nucleotide sequence ID" value="NZ_JAESIY010000001.1"/>
</dbReference>
<feature type="active site" description="Charge relay system" evidence="7">
    <location>
        <position position="247"/>
    </location>
</feature>
<evidence type="ECO:0000256" key="5">
    <source>
        <dbReference type="ARBA" id="ARBA00022801"/>
    </source>
</evidence>
<dbReference type="Gene3D" id="2.40.10.120">
    <property type="match status" value="1"/>
</dbReference>
<feature type="chain" id="PRO_5037013319" evidence="9">
    <location>
        <begin position="25"/>
        <end position="500"/>
    </location>
</feature>
<dbReference type="PANTHER" id="PTHR22939">
    <property type="entry name" value="SERINE PROTEASE FAMILY S1C HTRA-RELATED"/>
    <property type="match status" value="1"/>
</dbReference>
<dbReference type="SUPFAM" id="SSF50494">
    <property type="entry name" value="Trypsin-like serine proteases"/>
    <property type="match status" value="1"/>
</dbReference>
<evidence type="ECO:0000256" key="4">
    <source>
        <dbReference type="ARBA" id="ARBA00022737"/>
    </source>
</evidence>
<feature type="binding site" evidence="8">
    <location>
        <position position="163"/>
    </location>
    <ligand>
        <name>substrate</name>
    </ligand>
</feature>
<comment type="similarity">
    <text evidence="1">Belongs to the peptidase S1C family.</text>
</comment>
<keyword evidence="5" id="KW-0378">Hydrolase</keyword>
<dbReference type="InterPro" id="IPR001940">
    <property type="entry name" value="Peptidase_S1C"/>
</dbReference>
<dbReference type="InterPro" id="IPR009003">
    <property type="entry name" value="Peptidase_S1_PA"/>
</dbReference>
<dbReference type="SUPFAM" id="SSF50156">
    <property type="entry name" value="PDZ domain-like"/>
    <property type="match status" value="2"/>
</dbReference>
<evidence type="ECO:0000313" key="12">
    <source>
        <dbReference type="Proteomes" id="UP000659388"/>
    </source>
</evidence>
<evidence type="ECO:0000256" key="1">
    <source>
        <dbReference type="ARBA" id="ARBA00010541"/>
    </source>
</evidence>
<dbReference type="Proteomes" id="UP000659388">
    <property type="component" value="Unassembled WGS sequence"/>
</dbReference>
<dbReference type="GO" id="GO:0006515">
    <property type="term" value="P:protein quality control for misfolded or incompletely synthesized proteins"/>
    <property type="evidence" value="ECO:0007669"/>
    <property type="project" value="TreeGrafter"/>
</dbReference>
<feature type="binding site" evidence="8">
    <location>
        <position position="133"/>
    </location>
    <ligand>
        <name>substrate</name>
    </ligand>
</feature>
<dbReference type="InterPro" id="IPR036034">
    <property type="entry name" value="PDZ_sf"/>
</dbReference>
<dbReference type="GO" id="GO:0004252">
    <property type="term" value="F:serine-type endopeptidase activity"/>
    <property type="evidence" value="ECO:0007669"/>
    <property type="project" value="InterPro"/>
</dbReference>
<feature type="binding site" evidence="8">
    <location>
        <begin position="245"/>
        <end position="247"/>
    </location>
    <ligand>
        <name>substrate</name>
    </ligand>
</feature>
<feature type="active site" description="Charge relay system" evidence="7">
    <location>
        <position position="133"/>
    </location>
</feature>
<proteinExistence type="inferred from homology"/>
<keyword evidence="2" id="KW-0645">Protease</keyword>
<gene>
    <name evidence="11" type="ORF">JL102_01175</name>
</gene>
<feature type="domain" description="PDZ" evidence="10">
    <location>
        <begin position="291"/>
        <end position="382"/>
    </location>
</feature>
<evidence type="ECO:0000259" key="10">
    <source>
        <dbReference type="PROSITE" id="PS50106"/>
    </source>
</evidence>
<name>A0A937F653_9BACT</name>
<evidence type="ECO:0000256" key="2">
    <source>
        <dbReference type="ARBA" id="ARBA00022670"/>
    </source>
</evidence>
<evidence type="ECO:0000256" key="7">
    <source>
        <dbReference type="PIRSR" id="PIRSR611782-1"/>
    </source>
</evidence>
<keyword evidence="4" id="KW-0677">Repeat</keyword>
<dbReference type="SMART" id="SM00228">
    <property type="entry name" value="PDZ"/>
    <property type="match status" value="2"/>
</dbReference>
<evidence type="ECO:0000256" key="3">
    <source>
        <dbReference type="ARBA" id="ARBA00022729"/>
    </source>
</evidence>
<evidence type="ECO:0000256" key="6">
    <source>
        <dbReference type="ARBA" id="ARBA00022825"/>
    </source>
</evidence>
<dbReference type="PROSITE" id="PS50106">
    <property type="entry name" value="PDZ"/>
    <property type="match status" value="1"/>
</dbReference>
<keyword evidence="12" id="KW-1185">Reference proteome</keyword>
<dbReference type="EMBL" id="JAESIY010000001">
    <property type="protein sequence ID" value="MBL3654723.1"/>
    <property type="molecule type" value="Genomic_DNA"/>
</dbReference>
<dbReference type="PANTHER" id="PTHR22939:SF129">
    <property type="entry name" value="SERINE PROTEASE HTRA2, MITOCHONDRIAL"/>
    <property type="match status" value="1"/>
</dbReference>
<dbReference type="InterPro" id="IPR011782">
    <property type="entry name" value="Pept_S1C_Do"/>
</dbReference>
<evidence type="ECO:0000256" key="9">
    <source>
        <dbReference type="SAM" id="SignalP"/>
    </source>
</evidence>
<dbReference type="NCBIfam" id="TIGR02037">
    <property type="entry name" value="degP_htrA_DO"/>
    <property type="match status" value="1"/>
</dbReference>
<keyword evidence="3 9" id="KW-0732">Signal</keyword>
<accession>A0A937F653</accession>
<dbReference type="Pfam" id="PF13365">
    <property type="entry name" value="Trypsin_2"/>
    <property type="match status" value="1"/>
</dbReference>
<evidence type="ECO:0000256" key="8">
    <source>
        <dbReference type="PIRSR" id="PIRSR611782-2"/>
    </source>
</evidence>
<dbReference type="InterPro" id="IPR001478">
    <property type="entry name" value="PDZ"/>
</dbReference>
<sequence length="500" mass="53327">MKKFSALIMAAVLGSALTIGSFQVFDLNNNGKTIKVEHVDGTPAVKTAYSTNEAGDLVALDFSAAAEKTMDAVVNIRSTSTGNYSSRGQQVPDEFRDFFGPFFRQPEGGAQPRVGTGSGVIINNKGYIVTNNHVIADADDLEVTLHDNRSYKAKVIGADPTTDIALIKIEEGDLPYLSLANSDEVKVGQWVMAVGNPYNLNSTVTAGIVSAKGRSIGILAENNIRDSLNTAIESFIQTDAAVNPGNSGGALVNLNGDLVGINTAIASPTGSYSGYSFAVPANIVSKVVEDLIAYGTVQRGWLGVQIQNVTGEFAKDKNIDLYSGVYVAGMDPMSGAKDAGVKEGDVITGIDNRRIDNTAQLIGYIGSKRPGDKVELKVNREGKELSYKVELKNRQGNTEVVKKETSEILSVLGAELEDVDNATLSKLDLKSGVRVKALKPGKIRKFTDMREGFIITKIDGKTVKSKEDVVKILENKEGGVLIEGVYDGMSGSYYYGLGLS</sequence>